<gene>
    <name evidence="1" type="ORF">SMN809_LOCUS25971</name>
</gene>
<evidence type="ECO:0000313" key="1">
    <source>
        <dbReference type="EMBL" id="CAF4297961.1"/>
    </source>
</evidence>
<organism evidence="1 2">
    <name type="scientific">Rotaria magnacalcarata</name>
    <dbReference type="NCBI Taxonomy" id="392030"/>
    <lineage>
        <taxon>Eukaryota</taxon>
        <taxon>Metazoa</taxon>
        <taxon>Spiralia</taxon>
        <taxon>Gnathifera</taxon>
        <taxon>Rotifera</taxon>
        <taxon>Eurotatoria</taxon>
        <taxon>Bdelloidea</taxon>
        <taxon>Philodinida</taxon>
        <taxon>Philodinidae</taxon>
        <taxon>Rotaria</taxon>
    </lineage>
</organism>
<dbReference type="InterPro" id="IPR016161">
    <property type="entry name" value="Ald_DH/histidinol_DH"/>
</dbReference>
<accession>A0A8S2TT50</accession>
<protein>
    <submittedName>
        <fullName evidence="1">Uncharacterized protein</fullName>
    </submittedName>
</protein>
<reference evidence="1" key="1">
    <citation type="submission" date="2021-02" db="EMBL/GenBank/DDBJ databases">
        <authorList>
            <person name="Nowell W R."/>
        </authorList>
    </citation>
    <scope>NUCLEOTIDE SEQUENCE</scope>
</reference>
<proteinExistence type="predicted"/>
<dbReference type="SUPFAM" id="SSF53720">
    <property type="entry name" value="ALDH-like"/>
    <property type="match status" value="1"/>
</dbReference>
<dbReference type="Gene3D" id="3.40.605.10">
    <property type="entry name" value="Aldehyde Dehydrogenase, Chain A, domain 1"/>
    <property type="match status" value="1"/>
</dbReference>
<dbReference type="GO" id="GO:0016491">
    <property type="term" value="F:oxidoreductase activity"/>
    <property type="evidence" value="ECO:0007669"/>
    <property type="project" value="InterPro"/>
</dbReference>
<evidence type="ECO:0000313" key="2">
    <source>
        <dbReference type="Proteomes" id="UP000676336"/>
    </source>
</evidence>
<dbReference type="AlphaFoldDB" id="A0A8S2TT50"/>
<feature type="non-terminal residue" evidence="1">
    <location>
        <position position="1"/>
    </location>
</feature>
<sequence length="69" mass="7475">MLSKLVCKRVLNHGLRLTTRAASASTQQVAVNRKPEVKYQKLFINNEFVDSLSGASFDVINPATGGVIA</sequence>
<comment type="caution">
    <text evidence="1">The sequence shown here is derived from an EMBL/GenBank/DDBJ whole genome shotgun (WGS) entry which is preliminary data.</text>
</comment>
<name>A0A8S2TT50_9BILA</name>
<dbReference type="InterPro" id="IPR016162">
    <property type="entry name" value="Ald_DH_N"/>
</dbReference>
<dbReference type="EMBL" id="CAJOBI010035693">
    <property type="protein sequence ID" value="CAF4297961.1"/>
    <property type="molecule type" value="Genomic_DNA"/>
</dbReference>
<dbReference type="Proteomes" id="UP000676336">
    <property type="component" value="Unassembled WGS sequence"/>
</dbReference>